<keyword evidence="2" id="KW-1185">Reference proteome</keyword>
<proteinExistence type="predicted"/>
<dbReference type="STRING" id="765910.MARPU_10575"/>
<dbReference type="Proteomes" id="UP000005275">
    <property type="component" value="Chromosome"/>
</dbReference>
<dbReference type="AlphaFoldDB" id="W0E464"/>
<gene>
    <name evidence="1" type="ORF">MARPU_10575</name>
</gene>
<evidence type="ECO:0000313" key="1">
    <source>
        <dbReference type="EMBL" id="AHF05537.1"/>
    </source>
</evidence>
<dbReference type="EMBL" id="CP007031">
    <property type="protein sequence ID" value="AHF05537.1"/>
    <property type="molecule type" value="Genomic_DNA"/>
</dbReference>
<dbReference type="KEGG" id="mpur:MARPU_10575"/>
<accession>W0E464</accession>
<protein>
    <submittedName>
        <fullName evidence="1">Uncharacterized protein</fullName>
    </submittedName>
</protein>
<dbReference type="HOGENOM" id="CLU_2955164_0_0_6"/>
<reference evidence="1 2" key="1">
    <citation type="submission" date="2013-12" db="EMBL/GenBank/DDBJ databases">
        <authorList>
            <consortium name="DOE Joint Genome Institute"/>
            <person name="Bryant D.A."/>
            <person name="Huntemann M."/>
            <person name="Han J."/>
            <person name="Chen A."/>
            <person name="Kyrpides N."/>
            <person name="Mavromatis K."/>
            <person name="Markowitz V."/>
            <person name="Palaniappan K."/>
            <person name="Ivanova N."/>
            <person name="Schaumberg A."/>
            <person name="Pati A."/>
            <person name="Liolios K."/>
            <person name="Nordberg H.P."/>
            <person name="Cantor M.N."/>
            <person name="Hua S.X."/>
            <person name="Woyke T."/>
        </authorList>
    </citation>
    <scope>NUCLEOTIDE SEQUENCE [LARGE SCALE GENOMIC DNA]</scope>
    <source>
        <strain evidence="1 2">984</strain>
    </source>
</reference>
<sequence length="59" mass="6185">MIASLQSCFSMVSDEGALQPMPGRAEARPVAVRVCWARWGAVWLPGLMGAASFSGTGDT</sequence>
<evidence type="ECO:0000313" key="2">
    <source>
        <dbReference type="Proteomes" id="UP000005275"/>
    </source>
</evidence>
<organism evidence="1 2">
    <name type="scientific">Marichromatium purpuratum 984</name>
    <dbReference type="NCBI Taxonomy" id="765910"/>
    <lineage>
        <taxon>Bacteria</taxon>
        <taxon>Pseudomonadati</taxon>
        <taxon>Pseudomonadota</taxon>
        <taxon>Gammaproteobacteria</taxon>
        <taxon>Chromatiales</taxon>
        <taxon>Chromatiaceae</taxon>
        <taxon>Marichromatium</taxon>
    </lineage>
</organism>
<name>W0E464_MARPU</name>